<evidence type="ECO:0000313" key="9">
    <source>
        <dbReference type="Proteomes" id="UP000823046"/>
    </source>
</evidence>
<comment type="similarity">
    <text evidence="2">Belongs to the ERG4/ERG24 family.</text>
</comment>
<feature type="transmembrane region" description="Helical" evidence="7">
    <location>
        <begin position="345"/>
        <end position="363"/>
    </location>
</feature>
<evidence type="ECO:0000256" key="7">
    <source>
        <dbReference type="SAM" id="Phobius"/>
    </source>
</evidence>
<dbReference type="Gene3D" id="1.20.120.1630">
    <property type="match status" value="1"/>
</dbReference>
<evidence type="ECO:0000256" key="1">
    <source>
        <dbReference type="ARBA" id="ARBA00004141"/>
    </source>
</evidence>
<evidence type="ECO:0000256" key="2">
    <source>
        <dbReference type="ARBA" id="ARBA00005402"/>
    </source>
</evidence>
<protein>
    <submittedName>
        <fullName evidence="8">Delta(14)-sterol reductase</fullName>
    </submittedName>
</protein>
<dbReference type="EMBL" id="JADAQX010000267">
    <property type="protein sequence ID" value="KAF8820943.1"/>
    <property type="molecule type" value="Genomic_DNA"/>
</dbReference>
<keyword evidence="5 7" id="KW-0472">Membrane</keyword>
<evidence type="ECO:0000256" key="5">
    <source>
        <dbReference type="ARBA" id="ARBA00023136"/>
    </source>
</evidence>
<evidence type="ECO:0000256" key="3">
    <source>
        <dbReference type="ARBA" id="ARBA00022692"/>
    </source>
</evidence>
<feature type="compositionally biased region" description="Polar residues" evidence="6">
    <location>
        <begin position="32"/>
        <end position="64"/>
    </location>
</feature>
<feature type="transmembrane region" description="Helical" evidence="7">
    <location>
        <begin position="217"/>
        <end position="241"/>
    </location>
</feature>
<feature type="transmembrane region" description="Helical" evidence="7">
    <location>
        <begin position="177"/>
        <end position="197"/>
    </location>
</feature>
<feature type="region of interest" description="Disordered" evidence="6">
    <location>
        <begin position="1"/>
        <end position="64"/>
    </location>
</feature>
<keyword evidence="3 7" id="KW-0812">Transmembrane</keyword>
<accession>A0ABQ7JAB0</accession>
<feature type="compositionally biased region" description="Basic and acidic residues" evidence="6">
    <location>
        <begin position="1"/>
        <end position="31"/>
    </location>
</feature>
<evidence type="ECO:0000256" key="6">
    <source>
        <dbReference type="SAM" id="MobiDB-lite"/>
    </source>
</evidence>
<dbReference type="PANTHER" id="PTHR21257:SF52">
    <property type="entry name" value="DELTA(14)-STEROL REDUCTASE TM7SF2"/>
    <property type="match status" value="1"/>
</dbReference>
<feature type="transmembrane region" description="Helical" evidence="7">
    <location>
        <begin position="134"/>
        <end position="157"/>
    </location>
</feature>
<dbReference type="Proteomes" id="UP000823046">
    <property type="component" value="Unassembled WGS sequence"/>
</dbReference>
<feature type="transmembrane region" description="Helical" evidence="7">
    <location>
        <begin position="448"/>
        <end position="473"/>
    </location>
</feature>
<proteinExistence type="inferred from homology"/>
<evidence type="ECO:0000256" key="4">
    <source>
        <dbReference type="ARBA" id="ARBA00022989"/>
    </source>
</evidence>
<organism evidence="8 9">
    <name type="scientific">Cardiosporidium cionae</name>
    <dbReference type="NCBI Taxonomy" id="476202"/>
    <lineage>
        <taxon>Eukaryota</taxon>
        <taxon>Sar</taxon>
        <taxon>Alveolata</taxon>
        <taxon>Apicomplexa</taxon>
        <taxon>Aconoidasida</taxon>
        <taxon>Nephromycida</taxon>
        <taxon>Cardiosporidium</taxon>
    </lineage>
</organism>
<evidence type="ECO:0000313" key="8">
    <source>
        <dbReference type="EMBL" id="KAF8820943.1"/>
    </source>
</evidence>
<dbReference type="PANTHER" id="PTHR21257">
    <property type="entry name" value="DELTA(14)-STEROL REDUCTASE"/>
    <property type="match status" value="1"/>
</dbReference>
<name>A0ABQ7JAB0_9APIC</name>
<sequence>MKSAKVADERLLRRNRRQMEKEAAYSFEKRMSSLSPDSSDTAKTGNSYKKDSTPTQQTANSQRTSQSIAGKSLSTAHKDFGGVFGVCFIALLLPAWSLWISIACQSRSHCLHFYNLSDIKFTVGKWWPKTFADYWNWEAFGIVIAWQLFCAFLYIVLPGKTVKGLPIKELKGTQLKYKLNGHLQFWVTLFFLRFGNIKYDAAFGSLTFNAFPLNHLLQMYIPLMTATFAVSIILSVILYLLSFRKSTVLSHSGSTGYFLVDFFMGRELNPRGIFLFDWKVFLDLRPSLIGWTVLNVAFLIAEKDFKGYVSTPLVLVSLFQGIYTWDALLHEEALLTTMDITTEGLGFMLVFGNISWVPFMYSLQGHYLVYFNGNISYLYLLTCSLLFIEGYYIFRASNSEKDTFRRDPTNPEVKHLEYLETETGRKLLTSGWWGTARKINYTGDMLMALSWCLLAGFGSPVPFFYFFYLVILLCHRAWRDDIACRRKYGSFWTTYKKSVPYIFIPRLI</sequence>
<comment type="caution">
    <text evidence="8">The sequence shown here is derived from an EMBL/GenBank/DDBJ whole genome shotgun (WGS) entry which is preliminary data.</text>
</comment>
<feature type="transmembrane region" description="Helical" evidence="7">
    <location>
        <begin position="375"/>
        <end position="394"/>
    </location>
</feature>
<dbReference type="InterPro" id="IPR001171">
    <property type="entry name" value="ERG24_DHCR-like"/>
</dbReference>
<keyword evidence="4 7" id="KW-1133">Transmembrane helix</keyword>
<gene>
    <name evidence="8" type="ORF">IE077_002634</name>
</gene>
<feature type="transmembrane region" description="Helical" evidence="7">
    <location>
        <begin position="308"/>
        <end position="325"/>
    </location>
</feature>
<keyword evidence="9" id="KW-1185">Reference proteome</keyword>
<feature type="transmembrane region" description="Helical" evidence="7">
    <location>
        <begin position="80"/>
        <end position="102"/>
    </location>
</feature>
<dbReference type="Pfam" id="PF01222">
    <property type="entry name" value="ERG4_ERG24"/>
    <property type="match status" value="1"/>
</dbReference>
<reference evidence="8 9" key="1">
    <citation type="journal article" date="2020" name="bioRxiv">
        <title>Metabolic contributions of an alphaproteobacterial endosymbiont in the apicomplexan Cardiosporidium cionae.</title>
        <authorList>
            <person name="Hunter E.S."/>
            <person name="Paight C.J."/>
            <person name="Lane C.E."/>
        </authorList>
    </citation>
    <scope>NUCLEOTIDE SEQUENCE [LARGE SCALE GENOMIC DNA]</scope>
    <source>
        <strain evidence="8">ESH_2018</strain>
    </source>
</reference>
<comment type="subcellular location">
    <subcellularLocation>
        <location evidence="1">Membrane</location>
        <topology evidence="1">Multi-pass membrane protein</topology>
    </subcellularLocation>
</comment>